<feature type="region of interest" description="Disordered" evidence="1">
    <location>
        <begin position="1"/>
        <end position="97"/>
    </location>
</feature>
<proteinExistence type="predicted"/>
<keyword evidence="3" id="KW-1185">Reference proteome</keyword>
<feature type="compositionally biased region" description="Polar residues" evidence="1">
    <location>
        <begin position="1"/>
        <end position="31"/>
    </location>
</feature>
<dbReference type="OrthoDB" id="10371451at2759"/>
<organism evidence="2 3">
    <name type="scientific">Rhizopogon vesiculosus</name>
    <dbReference type="NCBI Taxonomy" id="180088"/>
    <lineage>
        <taxon>Eukaryota</taxon>
        <taxon>Fungi</taxon>
        <taxon>Dikarya</taxon>
        <taxon>Basidiomycota</taxon>
        <taxon>Agaricomycotina</taxon>
        <taxon>Agaricomycetes</taxon>
        <taxon>Agaricomycetidae</taxon>
        <taxon>Boletales</taxon>
        <taxon>Suillineae</taxon>
        <taxon>Rhizopogonaceae</taxon>
        <taxon>Rhizopogon</taxon>
    </lineage>
</organism>
<feature type="non-terminal residue" evidence="2">
    <location>
        <position position="1"/>
    </location>
</feature>
<name>A0A1J8Q3B7_9AGAM</name>
<feature type="compositionally biased region" description="Polar residues" evidence="1">
    <location>
        <begin position="80"/>
        <end position="97"/>
    </location>
</feature>
<feature type="non-terminal residue" evidence="2">
    <location>
        <position position="119"/>
    </location>
</feature>
<accession>A0A1J8Q3B7</accession>
<dbReference type="Proteomes" id="UP000183567">
    <property type="component" value="Unassembled WGS sequence"/>
</dbReference>
<dbReference type="AlphaFoldDB" id="A0A1J8Q3B7"/>
<evidence type="ECO:0000256" key="1">
    <source>
        <dbReference type="SAM" id="MobiDB-lite"/>
    </source>
</evidence>
<comment type="caution">
    <text evidence="2">The sequence shown here is derived from an EMBL/GenBank/DDBJ whole genome shotgun (WGS) entry which is preliminary data.</text>
</comment>
<dbReference type="EMBL" id="LVVM01003646">
    <property type="protein sequence ID" value="OJA14467.1"/>
    <property type="molecule type" value="Genomic_DNA"/>
</dbReference>
<reference evidence="2 3" key="1">
    <citation type="submission" date="2016-03" db="EMBL/GenBank/DDBJ databases">
        <title>Comparative genomics of the ectomycorrhizal sister species Rhizopogon vinicolor and Rhizopogon vesiculosus (Basidiomycota: Boletales) reveals a divergence of the mating type B locus.</title>
        <authorList>
            <person name="Mujic A.B."/>
            <person name="Kuo A."/>
            <person name="Tritt A."/>
            <person name="Lipzen A."/>
            <person name="Chen C."/>
            <person name="Johnson J."/>
            <person name="Sharma A."/>
            <person name="Barry K."/>
            <person name="Grigoriev I.V."/>
            <person name="Spatafora J.W."/>
        </authorList>
    </citation>
    <scope>NUCLEOTIDE SEQUENCE [LARGE SCALE GENOMIC DNA]</scope>
    <source>
        <strain evidence="2 3">AM-OR11-056</strain>
    </source>
</reference>
<evidence type="ECO:0000313" key="2">
    <source>
        <dbReference type="EMBL" id="OJA14467.1"/>
    </source>
</evidence>
<protein>
    <submittedName>
        <fullName evidence="2">Uncharacterized protein</fullName>
    </submittedName>
</protein>
<sequence>NTSSPHVSSTLVAPSESSGTLWSQTNPSQPRCTPRVAGIPREPPEAPKPQRKRTFDENTPVRPNEKRRRKNQLDDDTFPTIPSTTEGLFSSPKRTYTPRRTLTQKLDSLFDFLAGPGMR</sequence>
<evidence type="ECO:0000313" key="3">
    <source>
        <dbReference type="Proteomes" id="UP000183567"/>
    </source>
</evidence>
<gene>
    <name evidence="2" type="ORF">AZE42_05287</name>
</gene>